<dbReference type="EC" id="2.7.13.3" evidence="2"/>
<dbReference type="SUPFAM" id="SSF55874">
    <property type="entry name" value="ATPase domain of HSP90 chaperone/DNA topoisomerase II/histidine kinase"/>
    <property type="match status" value="1"/>
</dbReference>
<dbReference type="Proteomes" id="UP000838686">
    <property type="component" value="Unassembled WGS sequence"/>
</dbReference>
<gene>
    <name evidence="12" type="ORF">PAECIP111893_01493</name>
</gene>
<dbReference type="InterPro" id="IPR050482">
    <property type="entry name" value="Sensor_HK_TwoCompSys"/>
</dbReference>
<keyword evidence="6" id="KW-0418">Kinase</keyword>
<sequence>MPIILSLRYGVVIAAIVSTLITTPIPNIDIYMLSTLGLLGLQRFLDRYTSRSSIIYRFIIEAVCISLLTYAFQGYLFILFYSLLLLIHQSPQASDRSLPYTVILFVLFNALGPWMPSTAFWLFGGMVFIIMGVLLYQLNDSASSRMESEQLYDQLRVKHNELKDARLSILEYVNKAEGFAQTEERNRISMEIHDNLGHRLVRVKMMMEAGIELMHTQPVKSTSLLNQVRDELILGMEELRITVRNLKPNESVIQAYSLKKLIQEAAESSGIDIQYRVTGIPYPLYPSEEFVFYRNVQEAITNAIRYANARNVWIHLHYESDAITLSVSNDGNKPDNRHIKKGMGILGMEERVALFGGEIRIEASDRFTITTMLPREQQSIEETGGKLL</sequence>
<dbReference type="Pfam" id="PF07730">
    <property type="entry name" value="HisKA_3"/>
    <property type="match status" value="1"/>
</dbReference>
<keyword evidence="5" id="KW-0547">Nucleotide-binding</keyword>
<keyword evidence="7" id="KW-0067">ATP-binding</keyword>
<feature type="transmembrane region" description="Helical" evidence="9">
    <location>
        <begin position="54"/>
        <end position="86"/>
    </location>
</feature>
<evidence type="ECO:0000256" key="4">
    <source>
        <dbReference type="ARBA" id="ARBA00022679"/>
    </source>
</evidence>
<evidence type="ECO:0000256" key="9">
    <source>
        <dbReference type="SAM" id="Phobius"/>
    </source>
</evidence>
<comment type="caution">
    <text evidence="12">The sequence shown here is derived from an EMBL/GenBank/DDBJ whole genome shotgun (WGS) entry which is preliminary data.</text>
</comment>
<name>A0ABM9C133_9BACL</name>
<evidence type="ECO:0000313" key="13">
    <source>
        <dbReference type="Proteomes" id="UP000838686"/>
    </source>
</evidence>
<feature type="domain" description="Histidine kinase/HSP90-like ATPase" evidence="10">
    <location>
        <begin position="293"/>
        <end position="375"/>
    </location>
</feature>
<dbReference type="RefSeq" id="WP_236339836.1">
    <property type="nucleotide sequence ID" value="NZ_CAKMMF010000006.1"/>
</dbReference>
<evidence type="ECO:0000313" key="12">
    <source>
        <dbReference type="EMBL" id="CAH1200605.1"/>
    </source>
</evidence>
<protein>
    <recommendedName>
        <fullName evidence="2">histidine kinase</fullName>
        <ecNumber evidence="2">2.7.13.3</ecNumber>
    </recommendedName>
</protein>
<dbReference type="Gene3D" id="3.30.565.10">
    <property type="entry name" value="Histidine kinase-like ATPase, C-terminal domain"/>
    <property type="match status" value="1"/>
</dbReference>
<accession>A0ABM9C133</accession>
<dbReference type="CDD" id="cd16917">
    <property type="entry name" value="HATPase_UhpB-NarQ-NarX-like"/>
    <property type="match status" value="1"/>
</dbReference>
<organism evidence="12 13">
    <name type="scientific">Paenibacillus plantiphilus</name>
    <dbReference type="NCBI Taxonomy" id="2905650"/>
    <lineage>
        <taxon>Bacteria</taxon>
        <taxon>Bacillati</taxon>
        <taxon>Bacillota</taxon>
        <taxon>Bacilli</taxon>
        <taxon>Bacillales</taxon>
        <taxon>Paenibacillaceae</taxon>
        <taxon>Paenibacillus</taxon>
    </lineage>
</organism>
<keyword evidence="9" id="KW-0472">Membrane</keyword>
<keyword evidence="3" id="KW-0597">Phosphoprotein</keyword>
<feature type="transmembrane region" description="Helical" evidence="9">
    <location>
        <begin position="12"/>
        <end position="34"/>
    </location>
</feature>
<dbReference type="Pfam" id="PF02518">
    <property type="entry name" value="HATPase_c"/>
    <property type="match status" value="1"/>
</dbReference>
<keyword evidence="8" id="KW-0902">Two-component regulatory system</keyword>
<evidence type="ECO:0000259" key="11">
    <source>
        <dbReference type="Pfam" id="PF07730"/>
    </source>
</evidence>
<dbReference type="PANTHER" id="PTHR24421:SF10">
    <property type="entry name" value="NITRATE_NITRITE SENSOR PROTEIN NARQ"/>
    <property type="match status" value="1"/>
</dbReference>
<dbReference type="InterPro" id="IPR003594">
    <property type="entry name" value="HATPase_dom"/>
</dbReference>
<evidence type="ECO:0000259" key="10">
    <source>
        <dbReference type="Pfam" id="PF02518"/>
    </source>
</evidence>
<proteinExistence type="predicted"/>
<evidence type="ECO:0000256" key="5">
    <source>
        <dbReference type="ARBA" id="ARBA00022741"/>
    </source>
</evidence>
<evidence type="ECO:0000256" key="3">
    <source>
        <dbReference type="ARBA" id="ARBA00022553"/>
    </source>
</evidence>
<evidence type="ECO:0000256" key="6">
    <source>
        <dbReference type="ARBA" id="ARBA00022777"/>
    </source>
</evidence>
<dbReference type="InterPro" id="IPR036890">
    <property type="entry name" value="HATPase_C_sf"/>
</dbReference>
<feature type="domain" description="Signal transduction histidine kinase subgroup 3 dimerisation and phosphoacceptor" evidence="11">
    <location>
        <begin position="184"/>
        <end position="250"/>
    </location>
</feature>
<keyword evidence="9" id="KW-1133">Transmembrane helix</keyword>
<dbReference type="InterPro" id="IPR011712">
    <property type="entry name" value="Sig_transdc_His_kin_sub3_dim/P"/>
</dbReference>
<evidence type="ECO:0000256" key="8">
    <source>
        <dbReference type="ARBA" id="ARBA00023012"/>
    </source>
</evidence>
<keyword evidence="4" id="KW-0808">Transferase</keyword>
<dbReference type="EMBL" id="CAKMMF010000006">
    <property type="protein sequence ID" value="CAH1200605.1"/>
    <property type="molecule type" value="Genomic_DNA"/>
</dbReference>
<dbReference type="PANTHER" id="PTHR24421">
    <property type="entry name" value="NITRATE/NITRITE SENSOR PROTEIN NARX-RELATED"/>
    <property type="match status" value="1"/>
</dbReference>
<evidence type="ECO:0000256" key="2">
    <source>
        <dbReference type="ARBA" id="ARBA00012438"/>
    </source>
</evidence>
<evidence type="ECO:0000256" key="7">
    <source>
        <dbReference type="ARBA" id="ARBA00022840"/>
    </source>
</evidence>
<reference evidence="12" key="1">
    <citation type="submission" date="2022-01" db="EMBL/GenBank/DDBJ databases">
        <authorList>
            <person name="Criscuolo A."/>
        </authorList>
    </citation>
    <scope>NUCLEOTIDE SEQUENCE</scope>
    <source>
        <strain evidence="12">CIP111893</strain>
    </source>
</reference>
<evidence type="ECO:0000256" key="1">
    <source>
        <dbReference type="ARBA" id="ARBA00000085"/>
    </source>
</evidence>
<dbReference type="Gene3D" id="1.20.5.1930">
    <property type="match status" value="1"/>
</dbReference>
<comment type="catalytic activity">
    <reaction evidence="1">
        <text>ATP + protein L-histidine = ADP + protein N-phospho-L-histidine.</text>
        <dbReference type="EC" id="2.7.13.3"/>
    </reaction>
</comment>
<keyword evidence="9" id="KW-0812">Transmembrane</keyword>
<keyword evidence="13" id="KW-1185">Reference proteome</keyword>
<feature type="transmembrane region" description="Helical" evidence="9">
    <location>
        <begin position="120"/>
        <end position="138"/>
    </location>
</feature>